<comment type="caution">
    <text evidence="1">The sequence shown here is derived from an EMBL/GenBank/DDBJ whole genome shotgun (WGS) entry which is preliminary data.</text>
</comment>
<evidence type="ECO:0000313" key="1">
    <source>
        <dbReference type="EMBL" id="KAI3687813.1"/>
    </source>
</evidence>
<accession>A0ACB8YRS1</accession>
<dbReference type="Proteomes" id="UP001056120">
    <property type="component" value="Linkage Group LG27"/>
</dbReference>
<organism evidence="1 2">
    <name type="scientific">Smallanthus sonchifolius</name>
    <dbReference type="NCBI Taxonomy" id="185202"/>
    <lineage>
        <taxon>Eukaryota</taxon>
        <taxon>Viridiplantae</taxon>
        <taxon>Streptophyta</taxon>
        <taxon>Embryophyta</taxon>
        <taxon>Tracheophyta</taxon>
        <taxon>Spermatophyta</taxon>
        <taxon>Magnoliopsida</taxon>
        <taxon>eudicotyledons</taxon>
        <taxon>Gunneridae</taxon>
        <taxon>Pentapetalae</taxon>
        <taxon>asterids</taxon>
        <taxon>campanulids</taxon>
        <taxon>Asterales</taxon>
        <taxon>Asteraceae</taxon>
        <taxon>Asteroideae</taxon>
        <taxon>Heliantheae alliance</taxon>
        <taxon>Millerieae</taxon>
        <taxon>Smallanthus</taxon>
    </lineage>
</organism>
<protein>
    <submittedName>
        <fullName evidence="1">Uncharacterized protein</fullName>
    </submittedName>
</protein>
<reference evidence="2" key="1">
    <citation type="journal article" date="2022" name="Mol. Ecol. Resour.">
        <title>The genomes of chicory, endive, great burdock and yacon provide insights into Asteraceae palaeo-polyploidization history and plant inulin production.</title>
        <authorList>
            <person name="Fan W."/>
            <person name="Wang S."/>
            <person name="Wang H."/>
            <person name="Wang A."/>
            <person name="Jiang F."/>
            <person name="Liu H."/>
            <person name="Zhao H."/>
            <person name="Xu D."/>
            <person name="Zhang Y."/>
        </authorList>
    </citation>
    <scope>NUCLEOTIDE SEQUENCE [LARGE SCALE GENOMIC DNA]</scope>
    <source>
        <strain evidence="2">cv. Yunnan</strain>
    </source>
</reference>
<keyword evidence="2" id="KW-1185">Reference proteome</keyword>
<gene>
    <name evidence="1" type="ORF">L1987_81516</name>
</gene>
<name>A0ACB8YRS1_9ASTR</name>
<reference evidence="1 2" key="2">
    <citation type="journal article" date="2022" name="Mol. Ecol. Resour.">
        <title>The genomes of chicory, endive, great burdock and yacon provide insights into Asteraceae paleo-polyploidization history and plant inulin production.</title>
        <authorList>
            <person name="Fan W."/>
            <person name="Wang S."/>
            <person name="Wang H."/>
            <person name="Wang A."/>
            <person name="Jiang F."/>
            <person name="Liu H."/>
            <person name="Zhao H."/>
            <person name="Xu D."/>
            <person name="Zhang Y."/>
        </authorList>
    </citation>
    <scope>NUCLEOTIDE SEQUENCE [LARGE SCALE GENOMIC DNA]</scope>
    <source>
        <strain evidence="2">cv. Yunnan</strain>
        <tissue evidence="1">Leaves</tissue>
    </source>
</reference>
<dbReference type="EMBL" id="CM042044">
    <property type="protein sequence ID" value="KAI3687813.1"/>
    <property type="molecule type" value="Genomic_DNA"/>
</dbReference>
<proteinExistence type="predicted"/>
<sequence>MVWRGTLVDFIRKSGRNGLPESDVKRHTRSILCGLRHIHHCGYVHCDLKPENILPMLTNPLWDPKLDANGDGIITRIGEHVVE</sequence>
<evidence type="ECO:0000313" key="2">
    <source>
        <dbReference type="Proteomes" id="UP001056120"/>
    </source>
</evidence>